<evidence type="ECO:0000313" key="18">
    <source>
        <dbReference type="EMBL" id="RWR75385.1"/>
    </source>
</evidence>
<dbReference type="InterPro" id="IPR015683">
    <property type="entry name" value="Ionotropic_Glu_rcpt"/>
</dbReference>
<comment type="similarity">
    <text evidence="2">Belongs to the glutamate-gated ion channel (TC 1.A.10.1) family.</text>
</comment>
<feature type="transmembrane region" description="Helical" evidence="16">
    <location>
        <begin position="1152"/>
        <end position="1172"/>
    </location>
</feature>
<feature type="compositionally biased region" description="Polar residues" evidence="15">
    <location>
        <begin position="2378"/>
        <end position="2396"/>
    </location>
</feature>
<evidence type="ECO:0000256" key="10">
    <source>
        <dbReference type="ARBA" id="ARBA00023170"/>
    </source>
</evidence>
<evidence type="ECO:0000256" key="4">
    <source>
        <dbReference type="ARBA" id="ARBA00022448"/>
    </source>
</evidence>
<evidence type="ECO:0000256" key="7">
    <source>
        <dbReference type="ARBA" id="ARBA00022989"/>
    </source>
</evidence>
<dbReference type="CDD" id="cd13686">
    <property type="entry name" value="GluR_Plant"/>
    <property type="match status" value="3"/>
</dbReference>
<feature type="transmembrane region" description="Helical" evidence="16">
    <location>
        <begin position="315"/>
        <end position="333"/>
    </location>
</feature>
<dbReference type="InterPro" id="IPR044440">
    <property type="entry name" value="GABAb_receptor_plant_PBP1"/>
</dbReference>
<evidence type="ECO:0000256" key="14">
    <source>
        <dbReference type="ARBA" id="ARBA00049638"/>
    </source>
</evidence>
<protein>
    <submittedName>
        <fullName evidence="18">Glutamate receptor 2.7</fullName>
    </submittedName>
</protein>
<evidence type="ECO:0000256" key="2">
    <source>
        <dbReference type="ARBA" id="ARBA00008685"/>
    </source>
</evidence>
<evidence type="ECO:0000256" key="9">
    <source>
        <dbReference type="ARBA" id="ARBA00023136"/>
    </source>
</evidence>
<evidence type="ECO:0000259" key="17">
    <source>
        <dbReference type="SMART" id="SM00079"/>
    </source>
</evidence>
<evidence type="ECO:0000256" key="8">
    <source>
        <dbReference type="ARBA" id="ARBA00023065"/>
    </source>
</evidence>
<keyword evidence="7 16" id="KW-1133">Transmembrane helix</keyword>
<dbReference type="FunFam" id="1.10.287.70:FF:000037">
    <property type="entry name" value="Glutamate receptor"/>
    <property type="match status" value="3"/>
</dbReference>
<evidence type="ECO:0000256" key="5">
    <source>
        <dbReference type="ARBA" id="ARBA00022692"/>
    </source>
</evidence>
<organism evidence="18 19">
    <name type="scientific">Cinnamomum micranthum f. kanehirae</name>
    <dbReference type="NCBI Taxonomy" id="337451"/>
    <lineage>
        <taxon>Eukaryota</taxon>
        <taxon>Viridiplantae</taxon>
        <taxon>Streptophyta</taxon>
        <taxon>Embryophyta</taxon>
        <taxon>Tracheophyta</taxon>
        <taxon>Spermatophyta</taxon>
        <taxon>Magnoliopsida</taxon>
        <taxon>Magnoliidae</taxon>
        <taxon>Laurales</taxon>
        <taxon>Lauraceae</taxon>
        <taxon>Cinnamomum</taxon>
    </lineage>
</organism>
<dbReference type="FunFam" id="3.40.190.10:FF:000217">
    <property type="entry name" value="Glutamate receptor"/>
    <property type="match status" value="1"/>
</dbReference>
<feature type="region of interest" description="Disordered" evidence="15">
    <location>
        <begin position="2371"/>
        <end position="2396"/>
    </location>
</feature>
<dbReference type="InterPro" id="IPR028082">
    <property type="entry name" value="Peripla_BP_I"/>
</dbReference>
<evidence type="ECO:0000313" key="19">
    <source>
        <dbReference type="Proteomes" id="UP000283530"/>
    </source>
</evidence>
<keyword evidence="11" id="KW-0325">Glycoprotein</keyword>
<reference evidence="18 19" key="1">
    <citation type="journal article" date="2019" name="Nat. Plants">
        <title>Stout camphor tree genome fills gaps in understanding of flowering plant genome evolution.</title>
        <authorList>
            <person name="Chaw S.M."/>
            <person name="Liu Y.C."/>
            <person name="Wu Y.W."/>
            <person name="Wang H.Y."/>
            <person name="Lin C.I."/>
            <person name="Wu C.S."/>
            <person name="Ke H.M."/>
            <person name="Chang L.Y."/>
            <person name="Hsu C.Y."/>
            <person name="Yang H.T."/>
            <person name="Sudianto E."/>
            <person name="Hsu M.H."/>
            <person name="Wu K.P."/>
            <person name="Wang L.N."/>
            <person name="Leebens-Mack J.H."/>
            <person name="Tsai I.J."/>
        </authorList>
    </citation>
    <scope>NUCLEOTIDE SEQUENCE [LARGE SCALE GENOMIC DNA]</scope>
    <source>
        <strain evidence="19">cv. Chaw 1501</strain>
        <tissue evidence="18">Young leaves</tissue>
    </source>
</reference>
<dbReference type="STRING" id="337451.A0A443NA38"/>
<proteinExistence type="inferred from homology"/>
<dbReference type="SUPFAM" id="SSF53822">
    <property type="entry name" value="Periplasmic binding protein-like I"/>
    <property type="match status" value="3"/>
</dbReference>
<dbReference type="SMART" id="SM00079">
    <property type="entry name" value="PBPe"/>
    <property type="match status" value="3"/>
</dbReference>
<evidence type="ECO:0000256" key="16">
    <source>
        <dbReference type="SAM" id="Phobius"/>
    </source>
</evidence>
<evidence type="ECO:0000256" key="11">
    <source>
        <dbReference type="ARBA" id="ARBA00023180"/>
    </source>
</evidence>
<feature type="transmembrane region" description="Helical" evidence="16">
    <location>
        <begin position="1493"/>
        <end position="1515"/>
    </location>
</feature>
<keyword evidence="10 18" id="KW-0675">Receptor</keyword>
<comment type="subcellular location">
    <subcellularLocation>
        <location evidence="1">Membrane</location>
        <topology evidence="1">Multi-pass membrane protein</topology>
    </subcellularLocation>
</comment>
<evidence type="ECO:0000256" key="3">
    <source>
        <dbReference type="ARBA" id="ARBA00011095"/>
    </source>
</evidence>
<dbReference type="SUPFAM" id="SSF53850">
    <property type="entry name" value="Periplasmic binding protein-like II"/>
    <property type="match status" value="3"/>
</dbReference>
<evidence type="ECO:0000256" key="6">
    <source>
        <dbReference type="ARBA" id="ARBA00022729"/>
    </source>
</evidence>
<sequence>MQGVLGVKPYVPKSKKLDNFTARWKRKFLLENPSVEIAELSIFGLWAYDTVQALAMAVERVGTINSHFQKAKIIANSTDLDTMGVSPTGPKLLDAISKIQFKGLSGEFQLLNGQLKSWAFKIVNVVGKGEREIGFWTPGSGLSQELSNSNQKIYSTTMADLKPVTWPGESTTLPKGWEIPTNGKKLRIGVPVKDGFSKFVMVERNLQTNTTSVTGFCIDVFNAVVDALPYALPYEFIPFENADGTSAGTYNDLIYQVYLQKIDAVVGDSTIIANRSLYVDFTLPYTESGVSMIAPIKGDQRKNAWIFLKPLSRNLWLTTWAAFVITGIVVWVLEHRVNKEFRGPRSQQFGMIFWYSFPSLVFANKERLVSNLSRFVVIIWVFVVLIITSSYTASLTSMLTVQQLQPTVTDVKDLIKNGDYVGYQQGSFVQGLLKLLNFDESKIKEYNTPDEYADALSKRSQNGGVAAIFNEIPYIKLFLASRCDQYTMVGPTYKTDGFGFALFYILRTSGLLLNHYYFFIRPSAGVPLVSDISRFILNVTEGDKMVAIEQAWFGSQTTCLDQATSITSNSLTLDSFWGLFLITGAASTLALLVFFARFLYQHMAILLDSNIPIWERLVIVIRRFDDKDLASHTFKNIRPKDTEVALSARGDTEALAQLNASQRPLCISHTSTVVSEEDNEISSPEHVNENPNSSLDLLNNVQVKAILGPQTSSQVPFIAELGTKPNVPILSFSSTSPLLSTIQTPYFIQTALICEDNPNGNGVTPYLIDALQEFEAWVPYRCMISHLMTDDQIAQELYKMETMQTRVFIVHLSPSLSPRLFLKANEIGMMSEEYAWIITYGLANLLDSMNSLVIQSMQGVLGVKPYFPNSKELENFTVRWKRKFFNENPNFDGVELNIFGLWVYDTVWALAKAVEKVQKKKKRVSVSEMGPRLRDAILKTNFNGLNGQFNLENGQLESSAFEIVNVIGKGDRVVGFWTPIQGLNKKLNASKKTYSNSKDDLRTIIWPGDSTSVSKGWVIPSSGKKLKIGMPKMNGFAEFVNKVLDIETNQTKLTGYSIDVFKAAVDRLPYAIEYELIAFKDAAGKPKGSYNDLIDQVYFKNYDALVGDVTITANRTRFVDFTLPYTESGVMMLVLSKENKGKAWIFLKPLRLELWLMTGFFFFFTGFVVWALEHRVNDEFRGPAHHQIGVMLWFSLSTFVFAHRERLVHSGSKFVVIVWVFVVWILTSSYTASFTSLLTIQPLQPTVNKVDDLVKNGDNVGYLLGSYVFDLLKSFKVEESKLKPYTSAEEYAEALSGGTVGAIVDEIPYIRLFLAKNGNCEKYKMVGPIYHTAGFGFVFPKGSPLVPDLSREIMYVTQQGGLTENQTRWMGQQTTCGDLVTTAESNSLTLDSFWGLFLITGATSVLALFIYLLSFLYTQRHVLFTHDSHIPFHQRLIAIIRHFDERDYSHHTFNRRARVPGGSLELVRRHHGDSPPTNASLLWPKKMKNTSSFSVSLILLYCLSLLTAGCCLAGAQNESLSSSRTVFDIGVVLDLRTLLGKMSESCISMALADFYTAHTNYTTQLKLHWRDSNQDNVDTASMALDLLNNVQVKAILGPQTSSQVQFIAELGTKANVPILSFSSTSPLLSTIQKPYFIQTAVSDSSQVKAIAAVVKAFEWREVVQVCEDNPNGNGVTPYLIDALQEVEARVPYRCVLSHLMTDDQIAKELYKMKTMQTRVFIVHLSPTLSSRLFFMANETGMMSKGYAWIITYGLANLLDSMNSSVIQSMQGVLGVKPYFPNSRELDNFTVRWKRKFFNENPNFDRVELNIFGMWAYDTVWALAKAVEKVQKTRLGVSGMGPKLRDAILKTNFNGLSGQFNLNNGQLQSSAFEIVNVIGKGDRVVRFWTPIQGLNKTLNASKKTFSNSKDDLSPIIWPGDSTSVPKGWVIPTSGKKLKIGVPKMNGFPEFVNQVLDPETNQTKFKGYSIDVFQAAVERLPYAIECEFLAFQDADGKPKGSYNDLIDQVYFKNYDAVVGDVTIIANRTRFVDFTLPYTESGVMMLVLAKEDKGKAWIFLKPLRLDLWLMTGFFFLFTGFVVWALEHRVNDEFRGPPYHQIGVMLWFSLSTLVFAHRERLVHSRSKFVVIVWVFVVWILSSSYTASLTSLLTIQRLQPTISKVDDLVKNGDNVGYMLGSYVFDLLKSFKVEESKLKPYTSAEEYAEALSNGTVGAIVDEIPYIRLFLAKNGNCEKYKMVGPIYHTAGFGFVFPKGSPLVPELSREILYVTERGIMDINQAQWVGQQTTCGDKPTTAESNSLTLDSFWGLFLITGATSCLALFNYLLSFLYAHRHVLFTRNSDIPFHKRLIAIIRHLDERDLSHHSFIRRARVSQWKHRGNSPPTDASVEQQPTSSNPTRQDWVVVTEVEDDRRHFQTFNCAPLARRRWNLLYRAWRFRTRYARLHE</sequence>
<gene>
    <name evidence="18" type="ORF">CKAN_00376200</name>
</gene>
<dbReference type="Gene3D" id="1.10.287.70">
    <property type="match status" value="3"/>
</dbReference>
<keyword evidence="8" id="KW-0406">Ion transport</keyword>
<dbReference type="InterPro" id="IPR019594">
    <property type="entry name" value="Glu/Gly-bd"/>
</dbReference>
<dbReference type="Pfam" id="PF10613">
    <property type="entry name" value="Lig_chan-Glu_bd"/>
    <property type="match status" value="3"/>
</dbReference>
<dbReference type="Gene3D" id="3.40.190.10">
    <property type="entry name" value="Periplasmic binding protein-like II"/>
    <property type="match status" value="4"/>
</dbReference>
<comment type="subunit">
    <text evidence="3">May form heteromers.</text>
</comment>
<keyword evidence="13" id="KW-0407">Ion channel</keyword>
<keyword evidence="4" id="KW-0813">Transport</keyword>
<feature type="transmembrane region" description="Helical" evidence="16">
    <location>
        <begin position="375"/>
        <end position="393"/>
    </location>
</feature>
<dbReference type="Gene3D" id="3.40.50.2300">
    <property type="match status" value="5"/>
</dbReference>
<keyword evidence="9 16" id="KW-0472">Membrane</keyword>
<dbReference type="InterPro" id="IPR001320">
    <property type="entry name" value="Iontro_rcpt_C"/>
</dbReference>
<dbReference type="OrthoDB" id="5984008at2759"/>
<dbReference type="FunFam" id="3.40.50.2300:FF:000758">
    <property type="entry name" value="Glutamate receptor"/>
    <property type="match status" value="1"/>
</dbReference>
<feature type="transmembrane region" description="Helical" evidence="16">
    <location>
        <begin position="2303"/>
        <end position="2328"/>
    </location>
</feature>
<comment type="caution">
    <text evidence="18">The sequence shown here is derived from an EMBL/GenBank/DDBJ whole genome shotgun (WGS) entry which is preliminary data.</text>
</comment>
<evidence type="ECO:0000256" key="13">
    <source>
        <dbReference type="ARBA" id="ARBA00023303"/>
    </source>
</evidence>
<dbReference type="PANTHER" id="PTHR18966">
    <property type="entry name" value="IONOTROPIC GLUTAMATE RECEPTOR"/>
    <property type="match status" value="1"/>
</dbReference>
<accession>A0A443NA38</accession>
<dbReference type="InterPro" id="IPR001828">
    <property type="entry name" value="ANF_lig-bd_rcpt"/>
</dbReference>
<feature type="transmembrane region" description="Helical" evidence="16">
    <location>
        <begin position="1393"/>
        <end position="1417"/>
    </location>
</feature>
<dbReference type="GO" id="GO:0015276">
    <property type="term" value="F:ligand-gated monoatomic ion channel activity"/>
    <property type="evidence" value="ECO:0007669"/>
    <property type="project" value="InterPro"/>
</dbReference>
<evidence type="ECO:0000256" key="12">
    <source>
        <dbReference type="ARBA" id="ARBA00023286"/>
    </source>
</evidence>
<dbReference type="FunFam" id="3.40.190.10:FF:000103">
    <property type="entry name" value="Glutamate receptor"/>
    <property type="match status" value="3"/>
</dbReference>
<feature type="domain" description="Ionotropic glutamate receptor C-terminal" evidence="17">
    <location>
        <begin position="1025"/>
        <end position="1372"/>
    </location>
</feature>
<dbReference type="CDD" id="cd19990">
    <property type="entry name" value="PBP1_GABAb_receptor_plant"/>
    <property type="match status" value="2"/>
</dbReference>
<dbReference type="Pfam" id="PF01094">
    <property type="entry name" value="ANF_receptor"/>
    <property type="match status" value="3"/>
</dbReference>
<keyword evidence="6" id="KW-0732">Signal</keyword>
<evidence type="ECO:0000256" key="15">
    <source>
        <dbReference type="SAM" id="MobiDB-lite"/>
    </source>
</evidence>
<feature type="domain" description="Ionotropic glutamate receptor C-terminal" evidence="17">
    <location>
        <begin position="187"/>
        <end position="555"/>
    </location>
</feature>
<dbReference type="GO" id="GO:0016020">
    <property type="term" value="C:membrane"/>
    <property type="evidence" value="ECO:0007669"/>
    <property type="project" value="UniProtKB-SubCell"/>
</dbReference>
<comment type="function">
    <text evidence="14">Glutamate-gated receptor that probably acts as a non-selective cation channel. May be involved in light-signal transduction and calcium homeostasis via the regulation of calcium influx into cells.</text>
</comment>
<dbReference type="FunFam" id="3.40.50.2300:FF:000310">
    <property type="entry name" value="Glutamate receptor"/>
    <property type="match status" value="2"/>
</dbReference>
<dbReference type="FunFam" id="3.40.50.2300:FF:000188">
    <property type="entry name" value="Glutamate receptor"/>
    <property type="match status" value="2"/>
</dbReference>
<dbReference type="EMBL" id="QPKB01000002">
    <property type="protein sequence ID" value="RWR75385.1"/>
    <property type="molecule type" value="Genomic_DNA"/>
</dbReference>
<keyword evidence="12" id="KW-1071">Ligand-gated ion channel</keyword>
<dbReference type="Proteomes" id="UP000283530">
    <property type="component" value="Unassembled WGS sequence"/>
</dbReference>
<feature type="transmembrane region" description="Helical" evidence="16">
    <location>
        <begin position="2124"/>
        <end position="2148"/>
    </location>
</feature>
<keyword evidence="5 16" id="KW-0812">Transmembrane</keyword>
<evidence type="ECO:0000256" key="1">
    <source>
        <dbReference type="ARBA" id="ARBA00004141"/>
    </source>
</evidence>
<feature type="transmembrane region" description="Helical" evidence="16">
    <location>
        <begin position="2062"/>
        <end position="2082"/>
    </location>
</feature>
<feature type="transmembrane region" description="Helical" evidence="16">
    <location>
        <begin position="576"/>
        <end position="600"/>
    </location>
</feature>
<feature type="domain" description="Ionotropic glutamate receptor C-terminal" evidence="17">
    <location>
        <begin position="1935"/>
        <end position="2282"/>
    </location>
</feature>
<feature type="transmembrane region" description="Helical" evidence="16">
    <location>
        <begin position="1214"/>
        <end position="1240"/>
    </location>
</feature>
<name>A0A443NA38_9MAGN</name>
<dbReference type="Pfam" id="PF00060">
    <property type="entry name" value="Lig_chan"/>
    <property type="match status" value="3"/>
</dbReference>
<keyword evidence="19" id="KW-1185">Reference proteome</keyword>